<feature type="repeat" description="TPR" evidence="1">
    <location>
        <begin position="564"/>
        <end position="597"/>
    </location>
</feature>
<dbReference type="Proteomes" id="UP000316562">
    <property type="component" value="Unassembled WGS sequence"/>
</dbReference>
<name>A0A519BG39_ACIG2</name>
<organism evidence="2 3">
    <name type="scientific">Acididesulfobacter guangdongensis</name>
    <dbReference type="NCBI Taxonomy" id="2597225"/>
    <lineage>
        <taxon>Bacteria</taxon>
        <taxon>Deltaproteobacteria</taxon>
        <taxon>Candidatus Acidulodesulfobacterales</taxon>
        <taxon>Candidatus Acididesulfobacter</taxon>
    </lineage>
</organism>
<evidence type="ECO:0000313" key="3">
    <source>
        <dbReference type="Proteomes" id="UP000316562"/>
    </source>
</evidence>
<dbReference type="Gene3D" id="1.25.40.10">
    <property type="entry name" value="Tetratricopeptide repeat domain"/>
    <property type="match status" value="3"/>
</dbReference>
<dbReference type="InterPro" id="IPR011990">
    <property type="entry name" value="TPR-like_helical_dom_sf"/>
</dbReference>
<keyword evidence="1" id="KW-0802">TPR repeat</keyword>
<gene>
    <name evidence="2" type="ORF">EVJ46_08570</name>
</gene>
<dbReference type="Pfam" id="PF13181">
    <property type="entry name" value="TPR_8"/>
    <property type="match status" value="1"/>
</dbReference>
<comment type="caution">
    <text evidence="2">The sequence shown here is derived from an EMBL/GenBank/DDBJ whole genome shotgun (WGS) entry which is preliminary data.</text>
</comment>
<dbReference type="PROSITE" id="PS50005">
    <property type="entry name" value="TPR"/>
    <property type="match status" value="2"/>
</dbReference>
<protein>
    <submittedName>
        <fullName evidence="2">Tetratricopeptide repeat protein</fullName>
    </submittedName>
</protein>
<dbReference type="Pfam" id="PF13432">
    <property type="entry name" value="TPR_16"/>
    <property type="match status" value="1"/>
</dbReference>
<evidence type="ECO:0000256" key="1">
    <source>
        <dbReference type="PROSITE-ProRule" id="PRU00339"/>
    </source>
</evidence>
<accession>A0A519BG39</accession>
<sequence>MNRKSVFILIIFIVFIVFLYMLTFTSVHQAFSANSGSIASNSSIHVAAAFQNKAAVLYRKADNYYKSKQYGKSCRLLKFILDNYSLNKLNDAKVYFLLGKIYFLNNDFLVAKPYFQHIIFKEPNYSKIYSVVYFMAKCDFNLKNKRRSVRDFKFLVKKTEEKIKAGKRLNYMKRLHLKSLIYLGASYEESVDIKNAVKILNNKKLRYILSKNAFLLTRGNNFNKIYLNYLINTKSDFKKALLVLNIKHLFKPYRKDLCYKSYFEGLIFLKRKQYVFASKDFRISLKYCGKNYYYNISMLKYGESLIGENKTNTIRNGLKLVDFESENIDYPSIQLSALKYLFKYYSMLNNYNKSFNCISRILFNFQNSLKNKKKYQKIASKLLYKAMKNNFLKHRYNKSLKMYKRKSFLIGKHNLNSDIYYMLSEIYLKKGNVKQAIYYANKYYNRNKNINSLYYLAHIYYMAKNYKHSLKLADNIKLPLIKNEILFEKVLNLKIHDNKRLGLKKNMLKLLNENLNRLKGKEYVKTLYRLAMSDYNSGLTDKSLRYFNLLLNNNLAKKEPAIINSGYYHSGIIYYKLKQFNNALRYFTKAYKMQPAGKHFQYELSQIGYIYLKNKNYKKAIKYYEILKKNGSSSFYKNLAKSMIQAIKLKN</sequence>
<feature type="repeat" description="TPR" evidence="1">
    <location>
        <begin position="92"/>
        <end position="125"/>
    </location>
</feature>
<dbReference type="PROSITE" id="PS50293">
    <property type="entry name" value="TPR_REGION"/>
    <property type="match status" value="1"/>
</dbReference>
<dbReference type="InterPro" id="IPR019734">
    <property type="entry name" value="TPR_rpt"/>
</dbReference>
<dbReference type="SUPFAM" id="SSF48452">
    <property type="entry name" value="TPR-like"/>
    <property type="match status" value="3"/>
</dbReference>
<dbReference type="EMBL" id="SGBC01000003">
    <property type="protein sequence ID" value="RZD16228.1"/>
    <property type="molecule type" value="Genomic_DNA"/>
</dbReference>
<dbReference type="AlphaFoldDB" id="A0A519BG39"/>
<proteinExistence type="predicted"/>
<evidence type="ECO:0000313" key="2">
    <source>
        <dbReference type="EMBL" id="RZD16228.1"/>
    </source>
</evidence>
<dbReference type="SMART" id="SM00028">
    <property type="entry name" value="TPR"/>
    <property type="match status" value="5"/>
</dbReference>
<reference evidence="2 3" key="1">
    <citation type="journal article" date="2019" name="ISME J.">
        <title>Insights into ecological role of a new deltaproteobacterial order Candidatus Acidulodesulfobacterales by metagenomics and metatranscriptomics.</title>
        <authorList>
            <person name="Tan S."/>
            <person name="Liu J."/>
            <person name="Fang Y."/>
            <person name="Hedlund B.P."/>
            <person name="Lian Z.H."/>
            <person name="Huang L.Y."/>
            <person name="Li J.T."/>
            <person name="Huang L.N."/>
            <person name="Li W.J."/>
            <person name="Jiang H.C."/>
            <person name="Dong H.L."/>
            <person name="Shu W.S."/>
        </authorList>
    </citation>
    <scope>NUCLEOTIDE SEQUENCE [LARGE SCALE GENOMIC DNA]</scope>
    <source>
        <strain evidence="2">AP2</strain>
    </source>
</reference>